<evidence type="ECO:0000313" key="1">
    <source>
        <dbReference type="EMBL" id="MCP9291074.1"/>
    </source>
</evidence>
<dbReference type="RefSeq" id="WP_255133701.1">
    <property type="nucleotide sequence ID" value="NZ_JANDBC010000001.1"/>
</dbReference>
<sequence length="165" mass="19668">MYIINNKRQIERIKDMVTVRKNMDTYEVFYHDPTTGELWKSFFPRGYRKHQGPKLLRPEPLPENLELQLEICLNSPDDSDAIGLGIECSVKPEKWEEIIEILDKNRKKYLRSHLSTFIKHLGILHPMDSLQEIELHPDDLELDEEKLTALKKKAKRIKLKRFFRI</sequence>
<evidence type="ECO:0000313" key="2">
    <source>
        <dbReference type="Proteomes" id="UP001139125"/>
    </source>
</evidence>
<accession>A0A9X2RGN7</accession>
<proteinExistence type="predicted"/>
<gene>
    <name evidence="1" type="ORF">NM125_05725</name>
</gene>
<reference evidence="1" key="1">
    <citation type="submission" date="2022-06" db="EMBL/GenBank/DDBJ databases">
        <title>Gracilimonas sp. CAU 1638 isolated from sea sediment.</title>
        <authorList>
            <person name="Kim W."/>
        </authorList>
    </citation>
    <scope>NUCLEOTIDE SEQUENCE</scope>
    <source>
        <strain evidence="1">CAU 1638</strain>
    </source>
</reference>
<keyword evidence="2" id="KW-1185">Reference proteome</keyword>
<organism evidence="1 2">
    <name type="scientific">Gracilimonas sediminicola</name>
    <dbReference type="NCBI Taxonomy" id="2952158"/>
    <lineage>
        <taxon>Bacteria</taxon>
        <taxon>Pseudomonadati</taxon>
        <taxon>Balneolota</taxon>
        <taxon>Balneolia</taxon>
        <taxon>Balneolales</taxon>
        <taxon>Balneolaceae</taxon>
        <taxon>Gracilimonas</taxon>
    </lineage>
</organism>
<dbReference type="EMBL" id="JANDBC010000001">
    <property type="protein sequence ID" value="MCP9291074.1"/>
    <property type="molecule type" value="Genomic_DNA"/>
</dbReference>
<comment type="caution">
    <text evidence="1">The sequence shown here is derived from an EMBL/GenBank/DDBJ whole genome shotgun (WGS) entry which is preliminary data.</text>
</comment>
<dbReference type="Proteomes" id="UP001139125">
    <property type="component" value="Unassembled WGS sequence"/>
</dbReference>
<protein>
    <submittedName>
        <fullName evidence="1">Uncharacterized protein</fullName>
    </submittedName>
</protein>
<dbReference type="AlphaFoldDB" id="A0A9X2RGN7"/>
<name>A0A9X2RGN7_9BACT</name>